<evidence type="ECO:0000256" key="5">
    <source>
        <dbReference type="ARBA" id="ARBA00022679"/>
    </source>
</evidence>
<evidence type="ECO:0000256" key="3">
    <source>
        <dbReference type="ARBA" id="ARBA00022576"/>
    </source>
</evidence>
<dbReference type="InterPro" id="IPR050103">
    <property type="entry name" value="Class-III_PLP-dep_AT"/>
</dbReference>
<evidence type="ECO:0000256" key="2">
    <source>
        <dbReference type="ARBA" id="ARBA00004173"/>
    </source>
</evidence>
<dbReference type="InterPro" id="IPR015422">
    <property type="entry name" value="PyrdxlP-dep_Trfase_small"/>
</dbReference>
<proteinExistence type="inferred from homology"/>
<dbReference type="InterPro" id="IPR049704">
    <property type="entry name" value="Aminotrans_3_PPA_site"/>
</dbReference>
<dbReference type="GO" id="GO:0030170">
    <property type="term" value="F:pyridoxal phosphate binding"/>
    <property type="evidence" value="ECO:0007669"/>
    <property type="project" value="InterPro"/>
</dbReference>
<protein>
    <recommendedName>
        <fullName evidence="9">Acetylornithine transaminase</fullName>
    </recommendedName>
</protein>
<dbReference type="GO" id="GO:0042802">
    <property type="term" value="F:identical protein binding"/>
    <property type="evidence" value="ECO:0007669"/>
    <property type="project" value="TreeGrafter"/>
</dbReference>
<dbReference type="GO" id="GO:0008483">
    <property type="term" value="F:transaminase activity"/>
    <property type="evidence" value="ECO:0007669"/>
    <property type="project" value="UniProtKB-KW"/>
</dbReference>
<comment type="cofactor">
    <cofactor evidence="1">
        <name>pyridoxal 5'-phosphate</name>
        <dbReference type="ChEBI" id="CHEBI:597326"/>
    </cofactor>
</comment>
<dbReference type="InterPro" id="IPR015421">
    <property type="entry name" value="PyrdxlP-dep_Trfase_major"/>
</dbReference>
<dbReference type="Gene3D" id="3.90.1150.10">
    <property type="entry name" value="Aspartate Aminotransferase, domain 1"/>
    <property type="match status" value="1"/>
</dbReference>
<comment type="subcellular location">
    <subcellularLocation>
        <location evidence="2">Mitochondrion</location>
    </subcellularLocation>
</comment>
<keyword evidence="5" id="KW-0808">Transferase</keyword>
<dbReference type="FunFam" id="3.40.640.10:FF:000004">
    <property type="entry name" value="Acetylornithine aminotransferase"/>
    <property type="match status" value="1"/>
</dbReference>
<evidence type="ECO:0000256" key="6">
    <source>
        <dbReference type="ARBA" id="ARBA00022898"/>
    </source>
</evidence>
<dbReference type="PANTHER" id="PTHR11986">
    <property type="entry name" value="AMINOTRANSFERASE CLASS III"/>
    <property type="match status" value="1"/>
</dbReference>
<keyword evidence="4" id="KW-0028">Amino-acid biosynthesis</keyword>
<dbReference type="AlphaFoldDB" id="A0A381VER8"/>
<gene>
    <name evidence="8" type="ORF">METZ01_LOCUS91713</name>
</gene>
<dbReference type="HAMAP" id="MF_01107">
    <property type="entry name" value="ArgD_aminotrans_3"/>
    <property type="match status" value="1"/>
</dbReference>
<dbReference type="NCBIfam" id="NF002325">
    <property type="entry name" value="PRK01278.1"/>
    <property type="match status" value="1"/>
</dbReference>
<dbReference type="SUPFAM" id="SSF53383">
    <property type="entry name" value="PLP-dependent transferases"/>
    <property type="match status" value="1"/>
</dbReference>
<comment type="pathway">
    <text evidence="7">Amino-acid biosynthesis.</text>
</comment>
<dbReference type="PROSITE" id="PS00600">
    <property type="entry name" value="AA_TRANSFER_CLASS_3"/>
    <property type="match status" value="1"/>
</dbReference>
<name>A0A381VER8_9ZZZZ</name>
<dbReference type="NCBIfam" id="TIGR00707">
    <property type="entry name" value="argD"/>
    <property type="match status" value="1"/>
</dbReference>
<evidence type="ECO:0000256" key="1">
    <source>
        <dbReference type="ARBA" id="ARBA00001933"/>
    </source>
</evidence>
<dbReference type="InterPro" id="IPR004636">
    <property type="entry name" value="AcOrn/SuccOrn_fam"/>
</dbReference>
<keyword evidence="6" id="KW-0663">Pyridoxal phosphate</keyword>
<dbReference type="CDD" id="cd00610">
    <property type="entry name" value="OAT_like"/>
    <property type="match status" value="1"/>
</dbReference>
<evidence type="ECO:0000256" key="4">
    <source>
        <dbReference type="ARBA" id="ARBA00022605"/>
    </source>
</evidence>
<dbReference type="InterPro" id="IPR005814">
    <property type="entry name" value="Aminotrans_3"/>
</dbReference>
<dbReference type="Gene3D" id="3.40.640.10">
    <property type="entry name" value="Type I PLP-dependent aspartate aminotransferase-like (Major domain)"/>
    <property type="match status" value="1"/>
</dbReference>
<dbReference type="Pfam" id="PF00202">
    <property type="entry name" value="Aminotran_3"/>
    <property type="match status" value="1"/>
</dbReference>
<dbReference type="GO" id="GO:0005739">
    <property type="term" value="C:mitochondrion"/>
    <property type="evidence" value="ECO:0007669"/>
    <property type="project" value="UniProtKB-SubCell"/>
</dbReference>
<evidence type="ECO:0008006" key="9">
    <source>
        <dbReference type="Google" id="ProtNLM"/>
    </source>
</evidence>
<dbReference type="PIRSF" id="PIRSF000521">
    <property type="entry name" value="Transaminase_4ab_Lys_Orn"/>
    <property type="match status" value="1"/>
</dbReference>
<keyword evidence="3" id="KW-0032">Aminotransferase</keyword>
<organism evidence="8">
    <name type="scientific">marine metagenome</name>
    <dbReference type="NCBI Taxonomy" id="408172"/>
    <lineage>
        <taxon>unclassified sequences</taxon>
        <taxon>metagenomes</taxon>
        <taxon>ecological metagenomes</taxon>
    </lineage>
</organism>
<dbReference type="EMBL" id="UINC01008642">
    <property type="protein sequence ID" value="SVA38859.1"/>
    <property type="molecule type" value="Genomic_DNA"/>
</dbReference>
<dbReference type="GO" id="GO:0006526">
    <property type="term" value="P:L-arginine biosynthetic process"/>
    <property type="evidence" value="ECO:0007669"/>
    <property type="project" value="UniProtKB-ARBA"/>
</dbReference>
<reference evidence="8" key="1">
    <citation type="submission" date="2018-05" db="EMBL/GenBank/DDBJ databases">
        <authorList>
            <person name="Lanie J.A."/>
            <person name="Ng W.-L."/>
            <person name="Kazmierczak K.M."/>
            <person name="Andrzejewski T.M."/>
            <person name="Davidsen T.M."/>
            <person name="Wayne K.J."/>
            <person name="Tettelin H."/>
            <person name="Glass J.I."/>
            <person name="Rusch D."/>
            <person name="Podicherti R."/>
            <person name="Tsui H.-C.T."/>
            <person name="Winkler M.E."/>
        </authorList>
    </citation>
    <scope>NUCLEOTIDE SEQUENCE</scope>
</reference>
<dbReference type="InterPro" id="IPR015424">
    <property type="entry name" value="PyrdxlP-dep_Trfase"/>
</dbReference>
<dbReference type="PANTHER" id="PTHR11986:SF79">
    <property type="entry name" value="ACETYLORNITHINE AMINOTRANSFERASE, MITOCHONDRIAL"/>
    <property type="match status" value="1"/>
</dbReference>
<sequence length="400" mass="43344">MTSSADYKNLESKYYMQVVNRMPPVLVRGEGTRVFDNDGNSYLDFTAGWAVLNLGHSHPAVTDAIRDQAGKILQMSNLFYTTPQLPLAKIIVDNSDIDRVFFCNSGAEANEGACKVARKWGKIKLNGAYEIITTLDSFHGRTQAMMAATGQPHYQDNWRPLMPGFVNVPYNDVQAIKDAYTEGKTCAVLLEPVQGEGGVNVPSDNYLKEVMDFCHDKNILFMLDEVQTGMGRLGTLFGYQQFPGVEPDVMTLAKALGSGAPLGAFTTKQFCSVLEPGDHGSTFGGNALTTAAGAAAARVIVDEGIPRLATETGAYFQGKLMALAEKHSFIEEVRGMGLLIAIQMTQDIAAATVTAALPEGLLINAVRPNMVRFMPPLNVTRDEIDEAVAILDKVFANTSN</sequence>
<accession>A0A381VER8</accession>
<evidence type="ECO:0000256" key="7">
    <source>
        <dbReference type="ARBA" id="ARBA00029440"/>
    </source>
</evidence>
<evidence type="ECO:0000313" key="8">
    <source>
        <dbReference type="EMBL" id="SVA38859.1"/>
    </source>
</evidence>